<evidence type="ECO:0000313" key="5">
    <source>
        <dbReference type="EMBL" id="OFC60685.1"/>
    </source>
</evidence>
<reference evidence="6 7" key="1">
    <citation type="submission" date="2016-06" db="EMBL/GenBank/DDBJ databases">
        <title>Gene turnover analysis identifies the evolutionary adaptation of the extremophile Acidithiobacillus caldus.</title>
        <authorList>
            <person name="Zhang X."/>
        </authorList>
    </citation>
    <scope>NUCLEOTIDE SEQUENCE [LARGE SCALE GENOMIC DNA]</scope>
    <source>
        <strain evidence="4 6">DX</strain>
        <strain evidence="5 7">S1</strain>
    </source>
</reference>
<feature type="domain" description="DUF4168" evidence="3">
    <location>
        <begin position="99"/>
        <end position="175"/>
    </location>
</feature>
<evidence type="ECO:0000313" key="6">
    <source>
        <dbReference type="Proteomes" id="UP000175616"/>
    </source>
</evidence>
<dbReference type="EMBL" id="LZYE01000236">
    <property type="protein sequence ID" value="OFC34824.1"/>
    <property type="molecule type" value="Genomic_DNA"/>
</dbReference>
<name>A0A1E7YWC1_9PROT</name>
<gene>
    <name evidence="4" type="ORF">BAE27_08945</name>
    <name evidence="5" type="ORF">BAE30_07530</name>
</gene>
<feature type="chain" id="PRO_5009209189" description="DUF4168 domain-containing protein" evidence="2">
    <location>
        <begin position="25"/>
        <end position="184"/>
    </location>
</feature>
<comment type="caution">
    <text evidence="5">The sequence shown here is derived from an EMBL/GenBank/DDBJ whole genome shotgun (WGS) entry which is preliminary data.</text>
</comment>
<dbReference type="AlphaFoldDB" id="A0A1E7YWC1"/>
<accession>A0A1E7YWC1</accession>
<dbReference type="PATRIC" id="fig|33059.14.peg.3122"/>
<feature type="compositionally biased region" description="Gly residues" evidence="1">
    <location>
        <begin position="53"/>
        <end position="71"/>
    </location>
</feature>
<dbReference type="Proteomes" id="UP000175616">
    <property type="component" value="Unassembled WGS sequence"/>
</dbReference>
<dbReference type="RefSeq" id="WP_014003083.1">
    <property type="nucleotide sequence ID" value="NZ_JAAOMM010000138.1"/>
</dbReference>
<organism evidence="5 7">
    <name type="scientific">Acidithiobacillus caldus</name>
    <dbReference type="NCBI Taxonomy" id="33059"/>
    <lineage>
        <taxon>Bacteria</taxon>
        <taxon>Pseudomonadati</taxon>
        <taxon>Pseudomonadota</taxon>
        <taxon>Acidithiobacillia</taxon>
        <taxon>Acidithiobacillales</taxon>
        <taxon>Acidithiobacillaceae</taxon>
        <taxon>Acidithiobacillus</taxon>
    </lineage>
</organism>
<evidence type="ECO:0000259" key="3">
    <source>
        <dbReference type="Pfam" id="PF13767"/>
    </source>
</evidence>
<feature type="region of interest" description="Disordered" evidence="1">
    <location>
        <begin position="34"/>
        <end position="99"/>
    </location>
</feature>
<dbReference type="EMBL" id="LZYH01000506">
    <property type="protein sequence ID" value="OFC60685.1"/>
    <property type="molecule type" value="Genomic_DNA"/>
</dbReference>
<proteinExistence type="predicted"/>
<feature type="signal peptide" evidence="2">
    <location>
        <begin position="1"/>
        <end position="24"/>
    </location>
</feature>
<dbReference type="InterPro" id="IPR025433">
    <property type="entry name" value="DUF4168"/>
</dbReference>
<evidence type="ECO:0000256" key="2">
    <source>
        <dbReference type="SAM" id="SignalP"/>
    </source>
</evidence>
<dbReference type="Proteomes" id="UP000175707">
    <property type="component" value="Unassembled WGS sequence"/>
</dbReference>
<evidence type="ECO:0000313" key="7">
    <source>
        <dbReference type="Proteomes" id="UP000175707"/>
    </source>
</evidence>
<evidence type="ECO:0000313" key="4">
    <source>
        <dbReference type="EMBL" id="OFC34824.1"/>
    </source>
</evidence>
<evidence type="ECO:0000256" key="1">
    <source>
        <dbReference type="SAM" id="MobiDB-lite"/>
    </source>
</evidence>
<dbReference type="Pfam" id="PF13767">
    <property type="entry name" value="DUF4168"/>
    <property type="match status" value="1"/>
</dbReference>
<protein>
    <recommendedName>
        <fullName evidence="3">DUF4168 domain-containing protein</fullName>
    </recommendedName>
</protein>
<keyword evidence="2" id="KW-0732">Signal</keyword>
<sequence>MPSSLRGALIGFVLFGAGSSLAFASMTPAMNGNGAESRSGGMMGPSQQNDNGAMGGSMGQGSTTMGGGPAGGTSMQGNGEGGTQNGMPMTAPSSGPHVSHQKLQNFAAAIKDIQPIDEKAHRVLADKSLSNSARKAKLTSYDKEIVTILHRHHLSPVDYEMLLRKAQTDPNFAKRTEAALRAMH</sequence>
<dbReference type="OMA" id="MTPAMNG"/>